<dbReference type="GO" id="GO:0006276">
    <property type="term" value="P:plasmid maintenance"/>
    <property type="evidence" value="ECO:0007669"/>
    <property type="project" value="InterPro"/>
</dbReference>
<evidence type="ECO:0000259" key="1">
    <source>
        <dbReference type="Pfam" id="PF05732"/>
    </source>
</evidence>
<accession>A0A6G5QQP4</accession>
<gene>
    <name evidence="2" type="ORF">CRECT_2320</name>
</gene>
<dbReference type="Proteomes" id="UP000502377">
    <property type="component" value="Chromosome"/>
</dbReference>
<sequence>MTELEREIFGQILGEKKMEIILFLAQNADENGFISVKISDICERTDASKPTAIETIKLLESRKIFERVKNGIYRFKNLKELEKK</sequence>
<evidence type="ECO:0000313" key="3">
    <source>
        <dbReference type="Proteomes" id="UP000502377"/>
    </source>
</evidence>
<name>A0A6G5QQP4_CAMRE</name>
<dbReference type="InterPro" id="IPR036390">
    <property type="entry name" value="WH_DNA-bd_sf"/>
</dbReference>
<dbReference type="Pfam" id="PF05732">
    <property type="entry name" value="RepL"/>
    <property type="match status" value="1"/>
</dbReference>
<dbReference type="InterPro" id="IPR008813">
    <property type="entry name" value="Plasmid_replication_RepL"/>
</dbReference>
<protein>
    <recommendedName>
        <fullName evidence="1">Plasmid replication protein RepL domain-containing protein</fullName>
    </recommendedName>
</protein>
<evidence type="ECO:0000313" key="2">
    <source>
        <dbReference type="EMBL" id="QCD47904.1"/>
    </source>
</evidence>
<organism evidence="2 3">
    <name type="scientific">Campylobacter rectus</name>
    <name type="common">Wolinella recta</name>
    <dbReference type="NCBI Taxonomy" id="203"/>
    <lineage>
        <taxon>Bacteria</taxon>
        <taxon>Pseudomonadati</taxon>
        <taxon>Campylobacterota</taxon>
        <taxon>Epsilonproteobacteria</taxon>
        <taxon>Campylobacterales</taxon>
        <taxon>Campylobacteraceae</taxon>
        <taxon>Campylobacter</taxon>
    </lineage>
</organism>
<dbReference type="RefSeq" id="WP_002944037.1">
    <property type="nucleotide sequence ID" value="NZ_CP012543.1"/>
</dbReference>
<dbReference type="GO" id="GO:0006260">
    <property type="term" value="P:DNA replication"/>
    <property type="evidence" value="ECO:0007669"/>
    <property type="project" value="InterPro"/>
</dbReference>
<dbReference type="EMBL" id="CP012543">
    <property type="protein sequence ID" value="QCD47904.1"/>
    <property type="molecule type" value="Genomic_DNA"/>
</dbReference>
<reference evidence="2 3" key="1">
    <citation type="submission" date="2016-07" db="EMBL/GenBank/DDBJ databases">
        <title>Comparative genomics of the Campylobacter concisus group.</title>
        <authorList>
            <person name="Miller W.G."/>
            <person name="Yee E."/>
            <person name="Chapman M.H."/>
            <person name="Huynh S."/>
            <person name="Bono J.L."/>
            <person name="On S.L.W."/>
            <person name="StLeger J."/>
            <person name="Foster G."/>
            <person name="Parker C.T."/>
        </authorList>
    </citation>
    <scope>NUCLEOTIDE SEQUENCE [LARGE SCALE GENOMIC DNA]</scope>
    <source>
        <strain evidence="2 3">ATCC 33238</strain>
    </source>
</reference>
<dbReference type="KEGG" id="crx:CRECT_2320"/>
<feature type="domain" description="Plasmid replication protein RepL" evidence="1">
    <location>
        <begin position="12"/>
        <end position="74"/>
    </location>
</feature>
<proteinExistence type="predicted"/>
<dbReference type="SUPFAM" id="SSF46785">
    <property type="entry name" value="Winged helix' DNA-binding domain"/>
    <property type="match status" value="1"/>
</dbReference>
<dbReference type="AlphaFoldDB" id="A0A6G5QQP4"/>